<evidence type="ECO:0000259" key="5">
    <source>
        <dbReference type="Pfam" id="PF25954"/>
    </source>
</evidence>
<evidence type="ECO:0000313" key="7">
    <source>
        <dbReference type="Proteomes" id="UP000192656"/>
    </source>
</evidence>
<dbReference type="SUPFAM" id="SSF111369">
    <property type="entry name" value="HlyD-like secretion proteins"/>
    <property type="match status" value="1"/>
</dbReference>
<proteinExistence type="inferred from homology"/>
<comment type="similarity">
    <text evidence="1">Belongs to the membrane fusion protein (MFP) (TC 8.A.1) family.</text>
</comment>
<dbReference type="Pfam" id="PF25917">
    <property type="entry name" value="BSH_RND"/>
    <property type="match status" value="1"/>
</dbReference>
<evidence type="ECO:0000256" key="3">
    <source>
        <dbReference type="SAM" id="Phobius"/>
    </source>
</evidence>
<reference evidence="6 7" key="1">
    <citation type="submission" date="2017-04" db="EMBL/GenBank/DDBJ databases">
        <authorList>
            <person name="Afonso C.L."/>
            <person name="Miller P.J."/>
            <person name="Scott M.A."/>
            <person name="Spackman E."/>
            <person name="Goraichik I."/>
            <person name="Dimitrov K.M."/>
            <person name="Suarez D.L."/>
            <person name="Swayne D.E."/>
        </authorList>
    </citation>
    <scope>NUCLEOTIDE SEQUENCE [LARGE SCALE GENOMIC DNA]</scope>
    <source>
        <strain evidence="6 7">CGMCC 1.10972</strain>
    </source>
</reference>
<feature type="transmembrane region" description="Helical" evidence="3">
    <location>
        <begin position="6"/>
        <end position="28"/>
    </location>
</feature>
<dbReference type="PANTHER" id="PTHR30469">
    <property type="entry name" value="MULTIDRUG RESISTANCE PROTEIN MDTA"/>
    <property type="match status" value="1"/>
</dbReference>
<dbReference type="Proteomes" id="UP000192656">
    <property type="component" value="Unassembled WGS sequence"/>
</dbReference>
<feature type="compositionally biased region" description="Low complexity" evidence="2">
    <location>
        <begin position="388"/>
        <end position="405"/>
    </location>
</feature>
<dbReference type="STRING" id="937218.SAMN06297251_10714"/>
<organism evidence="6 7">
    <name type="scientific">Fulvimarina manganoxydans</name>
    <dbReference type="NCBI Taxonomy" id="937218"/>
    <lineage>
        <taxon>Bacteria</taxon>
        <taxon>Pseudomonadati</taxon>
        <taxon>Pseudomonadota</taxon>
        <taxon>Alphaproteobacteria</taxon>
        <taxon>Hyphomicrobiales</taxon>
        <taxon>Aurantimonadaceae</taxon>
        <taxon>Fulvimarina</taxon>
    </lineage>
</organism>
<keyword evidence="7" id="KW-1185">Reference proteome</keyword>
<keyword evidence="3" id="KW-1133">Transmembrane helix</keyword>
<dbReference type="Gene3D" id="1.10.287.470">
    <property type="entry name" value="Helix hairpin bin"/>
    <property type="match status" value="1"/>
</dbReference>
<dbReference type="AlphaFoldDB" id="A0A1W2BNP1"/>
<feature type="region of interest" description="Disordered" evidence="2">
    <location>
        <begin position="388"/>
        <end position="450"/>
    </location>
</feature>
<sequence length="450" mass="47389">MVFMLAVLRQIIVTAFVVILGVGALVAVKPEAGRALLSSDLPLPGVARDAIVWIAPEAGEPAKDLAQGPGPGRRGSGKIAAVVSPVVLEESQSDMRALASAEAVRSVVVHPDSTSGLIEEVLVSSGDVVEAGAPLVRLEQASESVAVDRARLALAAAEDKLTRYEQLVRRNAVTNVEVTDVTRERDAALLDLRAAEIALRKREVKAPIAGRVGIVTVEKGTMVDASTTIATIDDRSELKLVFYMPERFLSDISIGTPVRATSIARPDAVNEGKIVAIDSRVDEESRTVRTEARIDNEDDRLRPGMSFAVTVALEGKDYLATDPLAVVWERTGPFVWKVAGGKAEKAPVRIVQRDVDRVLVVSDALQPDDLVVVEGIQAMRPGADIEIESTAPPAAPSEPSGPLAARDVEGDSAEAKPTDAARSSTSLPVIGEAAAGERAAQPSPANRSGS</sequence>
<dbReference type="GO" id="GO:0015562">
    <property type="term" value="F:efflux transmembrane transporter activity"/>
    <property type="evidence" value="ECO:0007669"/>
    <property type="project" value="TreeGrafter"/>
</dbReference>
<evidence type="ECO:0000259" key="4">
    <source>
        <dbReference type="Pfam" id="PF25917"/>
    </source>
</evidence>
<feature type="domain" description="CusB-like beta-barrel" evidence="5">
    <location>
        <begin position="242"/>
        <end position="312"/>
    </location>
</feature>
<feature type="domain" description="Multidrug resistance protein MdtA-like barrel-sandwich hybrid" evidence="4">
    <location>
        <begin position="114"/>
        <end position="230"/>
    </location>
</feature>
<evidence type="ECO:0000256" key="1">
    <source>
        <dbReference type="ARBA" id="ARBA00009477"/>
    </source>
</evidence>
<evidence type="ECO:0000256" key="2">
    <source>
        <dbReference type="SAM" id="MobiDB-lite"/>
    </source>
</evidence>
<dbReference type="Gene3D" id="2.40.30.170">
    <property type="match status" value="1"/>
</dbReference>
<keyword evidence="3" id="KW-0812">Transmembrane</keyword>
<feature type="compositionally biased region" description="Basic and acidic residues" evidence="2">
    <location>
        <begin position="406"/>
        <end position="419"/>
    </location>
</feature>
<evidence type="ECO:0000313" key="6">
    <source>
        <dbReference type="EMBL" id="SMC74491.1"/>
    </source>
</evidence>
<dbReference type="PANTHER" id="PTHR30469:SF11">
    <property type="entry name" value="BLL4320 PROTEIN"/>
    <property type="match status" value="1"/>
</dbReference>
<dbReference type="Gene3D" id="2.40.420.20">
    <property type="match status" value="1"/>
</dbReference>
<dbReference type="InterPro" id="IPR006143">
    <property type="entry name" value="RND_pump_MFP"/>
</dbReference>
<keyword evidence="3" id="KW-0472">Membrane</keyword>
<protein>
    <submittedName>
        <fullName evidence="6">RND family efflux transporter, MFP subunit</fullName>
    </submittedName>
</protein>
<dbReference type="NCBIfam" id="TIGR01730">
    <property type="entry name" value="RND_mfp"/>
    <property type="match status" value="1"/>
</dbReference>
<gene>
    <name evidence="6" type="ORF">SAMN06297251_10714</name>
</gene>
<dbReference type="Pfam" id="PF25954">
    <property type="entry name" value="Beta-barrel_RND_2"/>
    <property type="match status" value="1"/>
</dbReference>
<name>A0A1W2BNP1_9HYPH</name>
<dbReference type="Gene3D" id="2.40.50.100">
    <property type="match status" value="1"/>
</dbReference>
<dbReference type="EMBL" id="FWXR01000007">
    <property type="protein sequence ID" value="SMC74491.1"/>
    <property type="molecule type" value="Genomic_DNA"/>
</dbReference>
<dbReference type="GO" id="GO:1990281">
    <property type="term" value="C:efflux pump complex"/>
    <property type="evidence" value="ECO:0007669"/>
    <property type="project" value="TreeGrafter"/>
</dbReference>
<dbReference type="InterPro" id="IPR058625">
    <property type="entry name" value="MdtA-like_BSH"/>
</dbReference>
<accession>A0A1W2BNP1</accession>
<dbReference type="InterPro" id="IPR058792">
    <property type="entry name" value="Beta-barrel_RND_2"/>
</dbReference>
<dbReference type="FunFam" id="2.40.30.170:FF:000010">
    <property type="entry name" value="Efflux RND transporter periplasmic adaptor subunit"/>
    <property type="match status" value="1"/>
</dbReference>